<name>A0A835ZU71_SHEEP</name>
<protein>
    <submittedName>
        <fullName evidence="2">Uncharacterized protein</fullName>
    </submittedName>
</protein>
<feature type="compositionally biased region" description="Polar residues" evidence="1">
    <location>
        <begin position="211"/>
        <end position="227"/>
    </location>
</feature>
<proteinExistence type="predicted"/>
<gene>
    <name evidence="2" type="ORF">JEQ12_005774</name>
</gene>
<evidence type="ECO:0000313" key="2">
    <source>
        <dbReference type="EMBL" id="KAG5201240.1"/>
    </source>
</evidence>
<evidence type="ECO:0000256" key="1">
    <source>
        <dbReference type="SAM" id="MobiDB-lite"/>
    </source>
</evidence>
<feature type="region of interest" description="Disordered" evidence="1">
    <location>
        <begin position="178"/>
        <end position="244"/>
    </location>
</feature>
<accession>A0A835ZU71</accession>
<reference evidence="2 3" key="1">
    <citation type="submission" date="2020-12" db="EMBL/GenBank/DDBJ databases">
        <title>De novo assembly of Tibetan sheep genome.</title>
        <authorList>
            <person name="Li X."/>
        </authorList>
    </citation>
    <scope>NUCLEOTIDE SEQUENCE [LARGE SCALE GENOMIC DNA]</scope>
    <source>
        <tissue evidence="2">Heart</tissue>
    </source>
</reference>
<dbReference type="Proteomes" id="UP000664991">
    <property type="component" value="Chromosome 14"/>
</dbReference>
<comment type="caution">
    <text evidence="2">The sequence shown here is derived from an EMBL/GenBank/DDBJ whole genome shotgun (WGS) entry which is preliminary data.</text>
</comment>
<dbReference type="EMBL" id="JAEMGP010000014">
    <property type="protein sequence ID" value="KAG5201240.1"/>
    <property type="molecule type" value="Genomic_DNA"/>
</dbReference>
<organism evidence="2 3">
    <name type="scientific">Ovis aries</name>
    <name type="common">Sheep</name>
    <dbReference type="NCBI Taxonomy" id="9940"/>
    <lineage>
        <taxon>Eukaryota</taxon>
        <taxon>Metazoa</taxon>
        <taxon>Chordata</taxon>
        <taxon>Craniata</taxon>
        <taxon>Vertebrata</taxon>
        <taxon>Euteleostomi</taxon>
        <taxon>Mammalia</taxon>
        <taxon>Eutheria</taxon>
        <taxon>Laurasiatheria</taxon>
        <taxon>Artiodactyla</taxon>
        <taxon>Ruminantia</taxon>
        <taxon>Pecora</taxon>
        <taxon>Bovidae</taxon>
        <taxon>Caprinae</taxon>
        <taxon>Ovis</taxon>
    </lineage>
</organism>
<dbReference type="AlphaFoldDB" id="A0A835ZU71"/>
<feature type="region of interest" description="Disordered" evidence="1">
    <location>
        <begin position="286"/>
        <end position="345"/>
    </location>
</feature>
<feature type="region of interest" description="Disordered" evidence="1">
    <location>
        <begin position="121"/>
        <end position="147"/>
    </location>
</feature>
<evidence type="ECO:0000313" key="3">
    <source>
        <dbReference type="Proteomes" id="UP000664991"/>
    </source>
</evidence>
<sequence length="345" mass="36737">MSQTLLPFLRRACHSDGFLGARADEQQPPYRQSGGSCRAIEAGTRASVAFTCGSESACEYRGHAAVGGLAVRKGDPVTNGSGMSAPGKPKLQDLPDRKPVGFATTENSCVVSPKEEAFSLRPRGSRGEFPRVGAKPIASPSEESGPGTSLVVQRIRICLRVQETRVRSLAEEEPTCLGATKKNPKYSNGRLGSDYKQSPQKNYERERREFSSGSVVKTLTPSTSESTKLAFPTAANTPPGDSEMLEVSPEVFSEILAPSSPSKKLISESSDSLAKNAEPLMFQKIVGGSSQERQQRDLENGPEWNKAASGMAGKELPAADSGMTMHVNLPAAHTKSQRGSAPRGA</sequence>